<evidence type="ECO:0000256" key="3">
    <source>
        <dbReference type="ARBA" id="ARBA00023125"/>
    </source>
</evidence>
<dbReference type="Pfam" id="PF00356">
    <property type="entry name" value="LacI"/>
    <property type="match status" value="1"/>
</dbReference>
<keyword evidence="3 6" id="KW-0238">DNA-binding</keyword>
<evidence type="ECO:0000256" key="4">
    <source>
        <dbReference type="ARBA" id="ARBA00023163"/>
    </source>
</evidence>
<dbReference type="PANTHER" id="PTHR30146:SF148">
    <property type="entry name" value="HTH-TYPE TRANSCRIPTIONAL REPRESSOR PURR-RELATED"/>
    <property type="match status" value="1"/>
</dbReference>
<evidence type="ECO:0000256" key="2">
    <source>
        <dbReference type="ARBA" id="ARBA00023015"/>
    </source>
</evidence>
<dbReference type="InterPro" id="IPR046335">
    <property type="entry name" value="LacI/GalR-like_sensor"/>
</dbReference>
<proteinExistence type="predicted"/>
<dbReference type="InterPro" id="IPR000843">
    <property type="entry name" value="HTH_LacI"/>
</dbReference>
<dbReference type="InterPro" id="IPR028082">
    <property type="entry name" value="Peripla_BP_I"/>
</dbReference>
<dbReference type="EMBL" id="CP136920">
    <property type="protein sequence ID" value="WOO43405.1"/>
    <property type="molecule type" value="Genomic_DNA"/>
</dbReference>
<dbReference type="Gene3D" id="3.40.50.2300">
    <property type="match status" value="2"/>
</dbReference>
<evidence type="ECO:0000313" key="7">
    <source>
        <dbReference type="Proteomes" id="UP001304300"/>
    </source>
</evidence>
<keyword evidence="1" id="KW-0678">Repressor</keyword>
<keyword evidence="4" id="KW-0804">Transcription</keyword>
<evidence type="ECO:0000313" key="6">
    <source>
        <dbReference type="EMBL" id="WOO43405.1"/>
    </source>
</evidence>
<gene>
    <name evidence="6" type="ORF">RZN69_09920</name>
</gene>
<dbReference type="CDD" id="cd06267">
    <property type="entry name" value="PBP1_LacI_sugar_binding-like"/>
    <property type="match status" value="1"/>
</dbReference>
<sequence>MAGRTILKDVADEAGVSVMTASRALRGIGRVNAETRRRVLEVAISLGYQRHVGQVFPGFGNATPSDHNLRVVMPAFKPSSFGVDGSLGSRIVSGLRDVLAQNGGILKIIEADDLEDFLKKFPRVQTHGIVLRQVLPNSWLRKLQELAPVVYAISHDVQPGVDCVYFNEFKSATMIYDLLLSRGHKHFAWVTPNRSNPLSNIDYDKYDLSSGFDRQAFNFTYARYASWRALDLGIEEDPVKHEYIVHPLHMHESERKTDSKRTGEEAAKAILKLKKLPTAVISGADDLAIPMLEYLEKEGINIPEDMSVVTYLHSDVKVRMKKRMSGVRLPFGQVGRIIPEIIQRRITHPEASYFSVALETELLDRGTVANAPGHI</sequence>
<dbReference type="SUPFAM" id="SSF47413">
    <property type="entry name" value="lambda repressor-like DNA-binding domains"/>
    <property type="match status" value="1"/>
</dbReference>
<dbReference type="InterPro" id="IPR010982">
    <property type="entry name" value="Lambda_DNA-bd_dom_sf"/>
</dbReference>
<dbReference type="AlphaFoldDB" id="A0AAQ3LGE9"/>
<reference evidence="6 7" key="1">
    <citation type="submission" date="2023-10" db="EMBL/GenBank/DDBJ databases">
        <title>Rubellicoccus peritrichatus gen. nov., sp. nov., isolated from an algae of coral reef tank.</title>
        <authorList>
            <person name="Luo J."/>
        </authorList>
    </citation>
    <scope>NUCLEOTIDE SEQUENCE [LARGE SCALE GENOMIC DNA]</scope>
    <source>
        <strain evidence="6 7">CR14</strain>
    </source>
</reference>
<dbReference type="Proteomes" id="UP001304300">
    <property type="component" value="Chromosome"/>
</dbReference>
<organism evidence="6 7">
    <name type="scientific">Rubellicoccus peritrichatus</name>
    <dbReference type="NCBI Taxonomy" id="3080537"/>
    <lineage>
        <taxon>Bacteria</taxon>
        <taxon>Pseudomonadati</taxon>
        <taxon>Verrucomicrobiota</taxon>
        <taxon>Opitutia</taxon>
        <taxon>Puniceicoccales</taxon>
        <taxon>Cerasicoccaceae</taxon>
        <taxon>Rubellicoccus</taxon>
    </lineage>
</organism>
<protein>
    <submittedName>
        <fullName evidence="6">LacI family DNA-binding transcriptional regulator</fullName>
    </submittedName>
</protein>
<evidence type="ECO:0000256" key="1">
    <source>
        <dbReference type="ARBA" id="ARBA00022491"/>
    </source>
</evidence>
<dbReference type="SUPFAM" id="SSF53822">
    <property type="entry name" value="Periplasmic binding protein-like I"/>
    <property type="match status" value="1"/>
</dbReference>
<feature type="domain" description="HTH lacI-type" evidence="5">
    <location>
        <begin position="5"/>
        <end position="51"/>
    </location>
</feature>
<accession>A0AAQ3LGE9</accession>
<dbReference type="PANTHER" id="PTHR30146">
    <property type="entry name" value="LACI-RELATED TRANSCRIPTIONAL REPRESSOR"/>
    <property type="match status" value="1"/>
</dbReference>
<keyword evidence="7" id="KW-1185">Reference proteome</keyword>
<dbReference type="PROSITE" id="PS50932">
    <property type="entry name" value="HTH_LACI_2"/>
    <property type="match status" value="1"/>
</dbReference>
<dbReference type="GO" id="GO:0003700">
    <property type="term" value="F:DNA-binding transcription factor activity"/>
    <property type="evidence" value="ECO:0007669"/>
    <property type="project" value="TreeGrafter"/>
</dbReference>
<dbReference type="SMART" id="SM00354">
    <property type="entry name" value="HTH_LACI"/>
    <property type="match status" value="1"/>
</dbReference>
<dbReference type="Pfam" id="PF13377">
    <property type="entry name" value="Peripla_BP_3"/>
    <property type="match status" value="1"/>
</dbReference>
<evidence type="ECO:0000259" key="5">
    <source>
        <dbReference type="PROSITE" id="PS50932"/>
    </source>
</evidence>
<dbReference type="PROSITE" id="PS00356">
    <property type="entry name" value="HTH_LACI_1"/>
    <property type="match status" value="1"/>
</dbReference>
<dbReference type="CDD" id="cd01392">
    <property type="entry name" value="HTH_LacI"/>
    <property type="match status" value="1"/>
</dbReference>
<dbReference type="RefSeq" id="WP_317835956.1">
    <property type="nucleotide sequence ID" value="NZ_CP136920.1"/>
</dbReference>
<keyword evidence="2" id="KW-0805">Transcription regulation</keyword>
<dbReference type="GO" id="GO:0000976">
    <property type="term" value="F:transcription cis-regulatory region binding"/>
    <property type="evidence" value="ECO:0007669"/>
    <property type="project" value="TreeGrafter"/>
</dbReference>
<dbReference type="KEGG" id="puo:RZN69_09920"/>
<name>A0AAQ3LGE9_9BACT</name>
<dbReference type="Gene3D" id="1.10.260.40">
    <property type="entry name" value="lambda repressor-like DNA-binding domains"/>
    <property type="match status" value="1"/>
</dbReference>